<dbReference type="EMBL" id="CP013234">
    <property type="protein sequence ID" value="AMP05261.1"/>
    <property type="molecule type" value="Genomic_DNA"/>
</dbReference>
<accession>A0A127Q5G2</accession>
<name>A0A127Q5G2_9BURK</name>
<sequence length="44" mass="5128">MGIAIIPALQQRMQVSTVAYRKIDSEEAYSSIWMVFRRHQKNAC</sequence>
<proteinExistence type="predicted"/>
<evidence type="ECO:0000313" key="2">
    <source>
        <dbReference type="Proteomes" id="UP000074561"/>
    </source>
</evidence>
<dbReference type="PATRIC" id="fig|279113.9.peg.2877"/>
<reference evidence="1 2" key="1">
    <citation type="submission" date="2015-11" db="EMBL/GenBank/DDBJ databases">
        <title>Exploring the genomic traits of fungus-feeding bacterial genus Collimonas.</title>
        <authorList>
            <person name="Song C."/>
            <person name="Schmidt R."/>
            <person name="de Jager V."/>
            <person name="Krzyzanowska D."/>
            <person name="Jongedijk E."/>
            <person name="Cankar K."/>
            <person name="Beekwilder J."/>
            <person name="van Veen A."/>
            <person name="de Boer W."/>
            <person name="van Veen J.A."/>
            <person name="Garbeva P."/>
        </authorList>
    </citation>
    <scope>NUCLEOTIDE SEQUENCE [LARGE SCALE GENOMIC DNA]</scope>
    <source>
        <strain evidence="1 2">Ter91</strain>
    </source>
</reference>
<organism evidence="1 2">
    <name type="scientific">Collimonas pratensis</name>
    <dbReference type="NCBI Taxonomy" id="279113"/>
    <lineage>
        <taxon>Bacteria</taxon>
        <taxon>Pseudomonadati</taxon>
        <taxon>Pseudomonadota</taxon>
        <taxon>Betaproteobacteria</taxon>
        <taxon>Burkholderiales</taxon>
        <taxon>Oxalobacteraceae</taxon>
        <taxon>Collimonas</taxon>
    </lineage>
</organism>
<gene>
    <name evidence="1" type="ORF">CPter91_2915</name>
</gene>
<dbReference type="Gene3D" id="3.40.190.10">
    <property type="entry name" value="Periplasmic binding protein-like II"/>
    <property type="match status" value="2"/>
</dbReference>
<dbReference type="AlphaFoldDB" id="A0A127Q5G2"/>
<dbReference type="Proteomes" id="UP000074561">
    <property type="component" value="Chromosome"/>
</dbReference>
<dbReference type="KEGG" id="cpra:CPter91_2915"/>
<evidence type="ECO:0000313" key="1">
    <source>
        <dbReference type="EMBL" id="AMP05261.1"/>
    </source>
</evidence>
<protein>
    <submittedName>
        <fullName evidence="1">Uncharacterized protein</fullName>
    </submittedName>
</protein>